<feature type="region of interest" description="Disordered" evidence="14">
    <location>
        <begin position="854"/>
        <end position="885"/>
    </location>
</feature>
<dbReference type="GO" id="GO:0005198">
    <property type="term" value="F:structural molecule activity"/>
    <property type="evidence" value="ECO:0007669"/>
    <property type="project" value="UniProtKB-UniRule"/>
</dbReference>
<keyword evidence="7 12" id="KW-0931">ER-Golgi transport</keyword>
<dbReference type="EMBL" id="JAGTXO010000014">
    <property type="protein sequence ID" value="KAG8463917.1"/>
    <property type="molecule type" value="Genomic_DNA"/>
</dbReference>
<dbReference type="GO" id="GO:0006886">
    <property type="term" value="P:intracellular protein transport"/>
    <property type="evidence" value="ECO:0007669"/>
    <property type="project" value="UniProtKB-UniRule"/>
</dbReference>
<dbReference type="InterPro" id="IPR020472">
    <property type="entry name" value="WD40_PAC1"/>
</dbReference>
<dbReference type="GO" id="GO:0006891">
    <property type="term" value="P:intra-Golgi vesicle-mediated transport"/>
    <property type="evidence" value="ECO:0007669"/>
    <property type="project" value="TreeGrafter"/>
</dbReference>
<evidence type="ECO:0000313" key="17">
    <source>
        <dbReference type="EMBL" id="KAG8463917.1"/>
    </source>
</evidence>
<evidence type="ECO:0000256" key="11">
    <source>
        <dbReference type="ARBA" id="ARBA00023329"/>
    </source>
</evidence>
<evidence type="ECO:0000256" key="8">
    <source>
        <dbReference type="ARBA" id="ARBA00022927"/>
    </source>
</evidence>
<dbReference type="GO" id="GO:0006890">
    <property type="term" value="P:retrograde vesicle-mediated transport, Golgi to endoplasmic reticulum"/>
    <property type="evidence" value="ECO:0007669"/>
    <property type="project" value="TreeGrafter"/>
</dbReference>
<comment type="caution">
    <text evidence="17">The sequence shown here is derived from an EMBL/GenBank/DDBJ whole genome shotgun (WGS) entry which is preliminary data.</text>
</comment>
<organism evidence="17 18">
    <name type="scientific">Diacronema lutheri</name>
    <name type="common">Unicellular marine alga</name>
    <name type="synonym">Monochrysis lutheri</name>
    <dbReference type="NCBI Taxonomy" id="2081491"/>
    <lineage>
        <taxon>Eukaryota</taxon>
        <taxon>Haptista</taxon>
        <taxon>Haptophyta</taxon>
        <taxon>Pavlovophyceae</taxon>
        <taxon>Pavlovales</taxon>
        <taxon>Pavlovaceae</taxon>
        <taxon>Diacronema</taxon>
    </lineage>
</organism>
<comment type="similarity">
    <text evidence="2 12">Belongs to the WD repeat COPB2 family.</text>
</comment>
<accession>A0A8J5XH75</accession>
<comment type="subunit">
    <text evidence="12">Oligomeric complex that consists of at least the alpha, beta, beta', gamma, delta, epsilon and zeta subunits.</text>
</comment>
<dbReference type="Pfam" id="PF23953">
    <property type="entry name" value="TPR_COPA_B"/>
    <property type="match status" value="1"/>
</dbReference>
<dbReference type="GO" id="GO:0030126">
    <property type="term" value="C:COPI vesicle coat"/>
    <property type="evidence" value="ECO:0007669"/>
    <property type="project" value="TreeGrafter"/>
</dbReference>
<dbReference type="InterPro" id="IPR050844">
    <property type="entry name" value="Coatomer_complex_subunit"/>
</dbReference>
<dbReference type="PROSITE" id="PS50294">
    <property type="entry name" value="WD_REPEATS_REGION"/>
    <property type="match status" value="4"/>
</dbReference>
<keyword evidence="4 12" id="KW-0963">Cytoplasm</keyword>
<evidence type="ECO:0000256" key="2">
    <source>
        <dbReference type="ARBA" id="ARBA00010844"/>
    </source>
</evidence>
<dbReference type="GO" id="GO:0006888">
    <property type="term" value="P:endoplasmic reticulum to Golgi vesicle-mediated transport"/>
    <property type="evidence" value="ECO:0007669"/>
    <property type="project" value="TreeGrafter"/>
</dbReference>
<reference evidence="17" key="1">
    <citation type="submission" date="2021-05" db="EMBL/GenBank/DDBJ databases">
        <title>The genome of the haptophyte Pavlova lutheri (Diacronema luteri, Pavlovales) - a model for lipid biosynthesis in eukaryotic algae.</title>
        <authorList>
            <person name="Hulatt C.J."/>
            <person name="Posewitz M.C."/>
        </authorList>
    </citation>
    <scope>NUCLEOTIDE SEQUENCE</scope>
    <source>
        <strain evidence="17">NIVA-4/92</strain>
    </source>
</reference>
<dbReference type="InterPro" id="IPR036322">
    <property type="entry name" value="WD40_repeat_dom_sf"/>
</dbReference>
<evidence type="ECO:0000259" key="15">
    <source>
        <dbReference type="Pfam" id="PF04053"/>
    </source>
</evidence>
<dbReference type="Gene3D" id="1.25.40.470">
    <property type="match status" value="1"/>
</dbReference>
<feature type="compositionally biased region" description="Pro residues" evidence="14">
    <location>
        <begin position="907"/>
        <end position="919"/>
    </location>
</feature>
<evidence type="ECO:0000259" key="16">
    <source>
        <dbReference type="Pfam" id="PF23953"/>
    </source>
</evidence>
<dbReference type="InterPro" id="IPR016453">
    <property type="entry name" value="COPB2"/>
</dbReference>
<evidence type="ECO:0000313" key="18">
    <source>
        <dbReference type="Proteomes" id="UP000751190"/>
    </source>
</evidence>
<dbReference type="OrthoDB" id="2150324at2759"/>
<keyword evidence="9 12" id="KW-0333">Golgi apparatus</keyword>
<evidence type="ECO:0000256" key="13">
    <source>
        <dbReference type="PROSITE-ProRule" id="PRU00221"/>
    </source>
</evidence>
<keyword evidence="8 12" id="KW-0653">Protein transport</keyword>
<dbReference type="Proteomes" id="UP000751190">
    <property type="component" value="Unassembled WGS sequence"/>
</dbReference>
<feature type="domain" description="COPA/B TPR" evidence="16">
    <location>
        <begin position="598"/>
        <end position="778"/>
    </location>
</feature>
<dbReference type="Pfam" id="PF00400">
    <property type="entry name" value="WD40"/>
    <property type="match status" value="6"/>
</dbReference>
<dbReference type="InterPro" id="IPR001680">
    <property type="entry name" value="WD40_rpt"/>
</dbReference>
<dbReference type="CDD" id="cd00200">
    <property type="entry name" value="WD40"/>
    <property type="match status" value="1"/>
</dbReference>
<dbReference type="InterPro" id="IPR006692">
    <property type="entry name" value="Beta-prop_COPA/B_2nd"/>
</dbReference>
<protein>
    <recommendedName>
        <fullName evidence="12">Coatomer subunit beta'</fullName>
    </recommendedName>
</protein>
<evidence type="ECO:0000256" key="10">
    <source>
        <dbReference type="ARBA" id="ARBA00023136"/>
    </source>
</evidence>
<dbReference type="SUPFAM" id="SSF50978">
    <property type="entry name" value="WD40 repeat-like"/>
    <property type="match status" value="1"/>
</dbReference>
<evidence type="ECO:0000256" key="12">
    <source>
        <dbReference type="PIRNR" id="PIRNR005567"/>
    </source>
</evidence>
<dbReference type="PIRSF" id="PIRSF005567">
    <property type="entry name" value="Coatomer_beta'_subunit"/>
    <property type="match status" value="1"/>
</dbReference>
<dbReference type="SMART" id="SM00320">
    <property type="entry name" value="WD40"/>
    <property type="match status" value="6"/>
</dbReference>
<dbReference type="InterPro" id="IPR015943">
    <property type="entry name" value="WD40/YVTN_repeat-like_dom_sf"/>
</dbReference>
<dbReference type="PROSITE" id="PS50082">
    <property type="entry name" value="WD_REPEATS_2"/>
    <property type="match status" value="5"/>
</dbReference>
<feature type="repeat" description="WD" evidence="13">
    <location>
        <begin position="181"/>
        <end position="224"/>
    </location>
</feature>
<evidence type="ECO:0000256" key="1">
    <source>
        <dbReference type="ARBA" id="ARBA00004347"/>
    </source>
</evidence>
<name>A0A8J5XH75_DIALT</name>
<feature type="repeat" description="WD" evidence="13">
    <location>
        <begin position="138"/>
        <end position="180"/>
    </location>
</feature>
<feature type="domain" description="COPA/B second beta-propeller" evidence="15">
    <location>
        <begin position="319"/>
        <end position="581"/>
    </location>
</feature>
<feature type="repeat" description="WD" evidence="13">
    <location>
        <begin position="11"/>
        <end position="52"/>
    </location>
</feature>
<feature type="region of interest" description="Disordered" evidence="14">
    <location>
        <begin position="897"/>
        <end position="949"/>
    </location>
</feature>
<feature type="repeat" description="WD" evidence="13">
    <location>
        <begin position="225"/>
        <end position="256"/>
    </location>
</feature>
<dbReference type="Pfam" id="PF04053">
    <property type="entry name" value="B-prop_COPA_B_2nd"/>
    <property type="match status" value="1"/>
</dbReference>
<gene>
    <name evidence="17" type="ORF">KFE25_000085</name>
</gene>
<keyword evidence="6" id="KW-0677">Repeat</keyword>
<dbReference type="GO" id="GO:0000139">
    <property type="term" value="C:Golgi membrane"/>
    <property type="evidence" value="ECO:0007669"/>
    <property type="project" value="UniProtKB-SubCell"/>
</dbReference>
<keyword evidence="3 12" id="KW-0813">Transport</keyword>
<feature type="compositionally biased region" description="Pro residues" evidence="14">
    <location>
        <begin position="867"/>
        <end position="877"/>
    </location>
</feature>
<evidence type="ECO:0000256" key="14">
    <source>
        <dbReference type="SAM" id="MobiDB-lite"/>
    </source>
</evidence>
<feature type="repeat" description="WD" evidence="13">
    <location>
        <begin position="95"/>
        <end position="127"/>
    </location>
</feature>
<keyword evidence="10 12" id="KW-0472">Membrane</keyword>
<dbReference type="InterPro" id="IPR056176">
    <property type="entry name" value="TPR_COPA_B"/>
</dbReference>
<evidence type="ECO:0000256" key="7">
    <source>
        <dbReference type="ARBA" id="ARBA00022892"/>
    </source>
</evidence>
<comment type="subcellular location">
    <subcellularLocation>
        <location evidence="1 12">Cytoplasmic vesicle</location>
        <location evidence="1 12">COPI-coated vesicle membrane</location>
        <topology evidence="1 12">Peripheral membrane protein</topology>
        <orientation evidence="1 12">Cytoplasmic side</orientation>
    </subcellularLocation>
    <subcellularLocation>
        <location evidence="12">Golgi apparatus membrane</location>
        <topology evidence="12">Peripheral membrane protein</topology>
        <orientation evidence="12">Cytoplasmic side</orientation>
    </subcellularLocation>
    <text evidence="12">The coatomer is cytoplasmic or polymerized on the cytoplasmic side of the Golgi, as well as on the vesicles/buds originating from it.</text>
</comment>
<dbReference type="CDD" id="cd22947">
    <property type="entry name" value="Coatomer_WDAD_beta-like"/>
    <property type="match status" value="1"/>
</dbReference>
<keyword evidence="18" id="KW-1185">Reference proteome</keyword>
<evidence type="ECO:0000256" key="4">
    <source>
        <dbReference type="ARBA" id="ARBA00022490"/>
    </source>
</evidence>
<dbReference type="PRINTS" id="PR00320">
    <property type="entry name" value="GPROTEINBRPT"/>
</dbReference>
<dbReference type="FunFam" id="2.130.10.10:FF:000008">
    <property type="entry name" value="Coatomer subunit beta"/>
    <property type="match status" value="1"/>
</dbReference>
<evidence type="ECO:0000256" key="3">
    <source>
        <dbReference type="ARBA" id="ARBA00022448"/>
    </source>
</evidence>
<proteinExistence type="inferred from homology"/>
<sequence>MPLRLDIKRKLSARSDRVKSVDVHPVEPWVLSALYNGHLFLWNYNTQTLVKSFEVTDLPVRCAKFIARKQWVIAGSDDNNLRVYNYNTMEKVKVWEAHSDYIRCIAVHPTQPLVVSSSDDMSIKLWDWEKSWQNTMTYEGHSHYVMMVCFNPKDANTFASASLDKTIKVWGLHNPSPHFTLEGHEKGVNCIDYFSGGDRPYLVSGADDKAVKVWDYQTKQCVQTMEGHQHNVATICCHPELPLILTGGEDGTVRLWHSGTYRMEGTLSYAFERCWSICALKGTHRVAIGYDEGTIMVKLGREDPISSMDPTGKITWAKHNEIQQANLKAVTEDVPDGERLPLATKELDVCEIYPQSLQHNRKGQLAVVCGDGEYIVYTALAWRKKSFGQALDFVWGMDTAEYAVRESLNSVKVFKQFKETHAFRPPMLVEAIFGGALLGVRNQDVLMLYDWAECRLVRRIDVCPREVYWNEAGDLVALACEESFYVLRYNKEVAHAVFDGGEPVPEEGIEIAFELLYEVHDTVRTAVWVGDCFIYTNGVEDMPSSRLNYTVGGQVVTLQHLDAPLYLVGYMPRENKLYLLDKNYNVVAYTLLLSLLEYQTAVVRRDFAAAAAVLPSIPAEQHNRIARFLEAQGFPLEALEVATDPEHRFELAVQLGKLDVTHEICKTAESDAKWRQLADMALKASVLPLAEEAMTNAGDYAGLLMLHTSSGDSGKVDELAIAAEAAGRGNIAFLCLFLRGKVGECIELLLRTRRTPEAAFFARTYAPSQMARVVELWRSELRERSEKAANAIADPVEYPNLFERLDLALKAEEWASAHRVSDLPASKYVEHEDDLNLDVLGFVSGLIDAGAALSAPAPGGAARTEPEPGPEPAPAPPVASVEPEPVATDGAIGTIETMADEAQPAEPAVPPTAAPPKPTAPTAAGVELAESEGGWGDDAAGDPTDGDLDAELAAATADLSTADSDAAALEAELDKELGELS</sequence>
<dbReference type="FunFam" id="1.25.40.470:FF:000001">
    <property type="entry name" value="Coatomer subunit beta"/>
    <property type="match status" value="1"/>
</dbReference>
<dbReference type="PANTHER" id="PTHR19876:SF2">
    <property type="entry name" value="COATOMER SUBUNIT BETA"/>
    <property type="match status" value="1"/>
</dbReference>
<feature type="compositionally biased region" description="Low complexity" evidence="14">
    <location>
        <begin position="854"/>
        <end position="863"/>
    </location>
</feature>
<evidence type="ECO:0000256" key="5">
    <source>
        <dbReference type="ARBA" id="ARBA00022574"/>
    </source>
</evidence>
<dbReference type="OMA" id="YVDYYPQ"/>
<comment type="function">
    <text evidence="12">The coatomer is a cytosolic protein complex that binds to dilysine motifs and reversibly associates with Golgi non-clathrin-coated vesicles, which further mediate biosynthetic protein transport from the ER, via the Golgi up to the trans Golgi network. Coatomer complex is required for budding from Golgi membranes, and is essential for the retrograde Golgi-to-ER transport of dilysine-tagged proteins.</text>
</comment>
<dbReference type="Gene3D" id="2.130.10.10">
    <property type="entry name" value="YVTN repeat-like/Quinoprotein amine dehydrogenase"/>
    <property type="match status" value="1"/>
</dbReference>
<dbReference type="PANTHER" id="PTHR19876">
    <property type="entry name" value="COATOMER"/>
    <property type="match status" value="1"/>
</dbReference>
<evidence type="ECO:0000256" key="9">
    <source>
        <dbReference type="ARBA" id="ARBA00023034"/>
    </source>
</evidence>
<keyword evidence="5 13" id="KW-0853">WD repeat</keyword>
<evidence type="ECO:0000256" key="6">
    <source>
        <dbReference type="ARBA" id="ARBA00022737"/>
    </source>
</evidence>
<keyword evidence="11 12" id="KW-0968">Cytoplasmic vesicle</keyword>
<dbReference type="AlphaFoldDB" id="A0A8J5XH75"/>